<dbReference type="InterPro" id="IPR025403">
    <property type="entry name" value="TgpA-like_C"/>
</dbReference>
<dbReference type="OrthoDB" id="3389322at2"/>
<sequence length="216" mass="23122">MTAPVLPLDVPVEPDAATARRWAEVELSDPAYQDRPNLLETVLRWLGDRFADLQVTAADVDPRAAATLITVLGLVAAVVALVVAGPVRRARRDRRPSVDVFGDDTRTAAELRASADALAAAGDWSGAVLDRFRAVLRSLEERVVLDERPGRTAHEAAEEAGARLPGCAVDLTAAAVLFDDVCYGDAQADAADDVRLRDLDRRVAAERPALVPEQVA</sequence>
<gene>
    <name evidence="3" type="ORF">N866_05850</name>
</gene>
<keyword evidence="3" id="KW-0449">Lipoprotein</keyword>
<feature type="transmembrane region" description="Helical" evidence="1">
    <location>
        <begin position="64"/>
        <end position="87"/>
    </location>
</feature>
<accession>A0A021VUD7</accession>
<dbReference type="Proteomes" id="UP000019753">
    <property type="component" value="Unassembled WGS sequence"/>
</dbReference>
<keyword evidence="4" id="KW-1185">Reference proteome</keyword>
<keyword evidence="1" id="KW-0472">Membrane</keyword>
<comment type="caution">
    <text evidence="3">The sequence shown here is derived from an EMBL/GenBank/DDBJ whole genome shotgun (WGS) entry which is preliminary data.</text>
</comment>
<proteinExistence type="predicted"/>
<dbReference type="AlphaFoldDB" id="A0A021VUD7"/>
<organism evidence="3 4">
    <name type="scientific">Actinotalea ferrariae CF5-4</name>
    <dbReference type="NCBI Taxonomy" id="948458"/>
    <lineage>
        <taxon>Bacteria</taxon>
        <taxon>Bacillati</taxon>
        <taxon>Actinomycetota</taxon>
        <taxon>Actinomycetes</taxon>
        <taxon>Micrococcales</taxon>
        <taxon>Cellulomonadaceae</taxon>
        <taxon>Actinotalea</taxon>
    </lineage>
</organism>
<evidence type="ECO:0000256" key="1">
    <source>
        <dbReference type="SAM" id="Phobius"/>
    </source>
</evidence>
<evidence type="ECO:0000259" key="2">
    <source>
        <dbReference type="Pfam" id="PF13559"/>
    </source>
</evidence>
<reference evidence="3 4" key="1">
    <citation type="submission" date="2014-01" db="EMBL/GenBank/DDBJ databases">
        <title>Actinotalea ferrariae CF5-4.</title>
        <authorList>
            <person name="Chen F."/>
            <person name="Li Y."/>
            <person name="Wang G."/>
        </authorList>
    </citation>
    <scope>NUCLEOTIDE SEQUENCE [LARGE SCALE GENOMIC DNA]</scope>
    <source>
        <strain evidence="3 4">CF5-4</strain>
    </source>
</reference>
<name>A0A021VUD7_9CELL</name>
<keyword evidence="1" id="KW-0812">Transmembrane</keyword>
<evidence type="ECO:0000313" key="3">
    <source>
        <dbReference type="EMBL" id="EYR62687.1"/>
    </source>
</evidence>
<keyword evidence="1" id="KW-1133">Transmembrane helix</keyword>
<evidence type="ECO:0000313" key="4">
    <source>
        <dbReference type="Proteomes" id="UP000019753"/>
    </source>
</evidence>
<feature type="domain" description="Protein-glutamine gamma-glutamyltransferase-like C-terminal" evidence="2">
    <location>
        <begin position="131"/>
        <end position="201"/>
    </location>
</feature>
<dbReference type="Pfam" id="PF13559">
    <property type="entry name" value="DUF4129"/>
    <property type="match status" value="1"/>
</dbReference>
<protein>
    <submittedName>
        <fullName evidence="3">Lipoprotein</fullName>
    </submittedName>
</protein>
<dbReference type="RefSeq" id="WP_034227396.1">
    <property type="nucleotide sequence ID" value="NZ_AXCW01000188.1"/>
</dbReference>
<dbReference type="EMBL" id="AXCW01000188">
    <property type="protein sequence ID" value="EYR62687.1"/>
    <property type="molecule type" value="Genomic_DNA"/>
</dbReference>